<reference evidence="2" key="1">
    <citation type="submission" date="2021-05" db="EMBL/GenBank/DDBJ databases">
        <authorList>
            <person name="Alioto T."/>
            <person name="Alioto T."/>
            <person name="Gomez Garrido J."/>
        </authorList>
    </citation>
    <scope>NUCLEOTIDE SEQUENCE</scope>
</reference>
<dbReference type="EMBL" id="HBUE01189150">
    <property type="protein sequence ID" value="CAG6524189.1"/>
    <property type="molecule type" value="Transcribed_RNA"/>
</dbReference>
<protein>
    <submittedName>
        <fullName evidence="2">(northern house mosquito) hypothetical protein</fullName>
    </submittedName>
</protein>
<sequence>MLGSLPGRRSRPAQTYRMLRPRGPIQRSTQRRRPLPRGPAPEAPNNGPHRPEIVPQDVLRACPTGSRQSQLSPRPETQVLHRPPNGRTRLGLRQRISALCQAARMFPVCDQRGGRHRQGRRPDGAPGQARGHCRPG</sequence>
<dbReference type="AlphaFoldDB" id="A0A8D8F2E3"/>
<accession>A0A8D8F2E3</accession>
<organism evidence="2">
    <name type="scientific">Culex pipiens</name>
    <name type="common">House mosquito</name>
    <dbReference type="NCBI Taxonomy" id="7175"/>
    <lineage>
        <taxon>Eukaryota</taxon>
        <taxon>Metazoa</taxon>
        <taxon>Ecdysozoa</taxon>
        <taxon>Arthropoda</taxon>
        <taxon>Hexapoda</taxon>
        <taxon>Insecta</taxon>
        <taxon>Pterygota</taxon>
        <taxon>Neoptera</taxon>
        <taxon>Endopterygota</taxon>
        <taxon>Diptera</taxon>
        <taxon>Nematocera</taxon>
        <taxon>Culicoidea</taxon>
        <taxon>Culicidae</taxon>
        <taxon>Culicinae</taxon>
        <taxon>Culicini</taxon>
        <taxon>Culex</taxon>
        <taxon>Culex</taxon>
    </lineage>
</organism>
<dbReference type="EMBL" id="HBUE01294946">
    <property type="protein sequence ID" value="CAG6575864.1"/>
    <property type="molecule type" value="Transcribed_RNA"/>
</dbReference>
<evidence type="ECO:0000256" key="1">
    <source>
        <dbReference type="SAM" id="MobiDB-lite"/>
    </source>
</evidence>
<proteinExistence type="predicted"/>
<evidence type="ECO:0000313" key="2">
    <source>
        <dbReference type="EMBL" id="CAG6454469.1"/>
    </source>
</evidence>
<feature type="region of interest" description="Disordered" evidence="1">
    <location>
        <begin position="111"/>
        <end position="136"/>
    </location>
</feature>
<name>A0A8D8F2E3_CULPI</name>
<feature type="region of interest" description="Disordered" evidence="1">
    <location>
        <begin position="1"/>
        <end position="91"/>
    </location>
</feature>
<dbReference type="EMBL" id="HBUE01026124">
    <property type="protein sequence ID" value="CAG6454471.1"/>
    <property type="molecule type" value="Transcribed_RNA"/>
</dbReference>
<dbReference type="EMBL" id="HBUE01026123">
    <property type="protein sequence ID" value="CAG6454469.1"/>
    <property type="molecule type" value="Transcribed_RNA"/>
</dbReference>